<evidence type="ECO:0000313" key="2">
    <source>
        <dbReference type="Proteomes" id="UP000798662"/>
    </source>
</evidence>
<organism evidence="1 2">
    <name type="scientific">Pyropia yezoensis</name>
    <name type="common">Susabi-nori</name>
    <name type="synonym">Porphyra yezoensis</name>
    <dbReference type="NCBI Taxonomy" id="2788"/>
    <lineage>
        <taxon>Eukaryota</taxon>
        <taxon>Rhodophyta</taxon>
        <taxon>Bangiophyceae</taxon>
        <taxon>Bangiales</taxon>
        <taxon>Bangiaceae</taxon>
        <taxon>Pyropia</taxon>
    </lineage>
</organism>
<dbReference type="Proteomes" id="UP000798662">
    <property type="component" value="Chromosome 1"/>
</dbReference>
<evidence type="ECO:0000313" key="1">
    <source>
        <dbReference type="EMBL" id="KAK1859309.1"/>
    </source>
</evidence>
<sequence>MSKKIYYREQGRRSLLAGINAVADAVRITLGPKGRNVVLERDFGVPEVVNDGVTIAKMIQLDDPMANTGAKLLQEVANKTDFKAGDGTTTSTVLCQAMVNEGMLAVSSGRNPIALKRGLDKATKALVTAVRKLARDIKDNDDVRSVAAISAGNDQAIGDIIAAAYERIGDTGSTSVEESQSLSDEVDFTEGMELDRGFISPYFVKDQERQVADMQKPRLLITDRKITMVSDLVPVLEAVVKSKEPLVIVCDDITGEALSTLVINKTRGVLDIVAVKSPGFGERRKAYLQDIAIVTGGTYVAEELGMTLEEVKIEDLGQADRVVVGKDLTTIISSGDCEAAVAERIAQIRLEVANSESPFDQEKGEERIARLGGGIARIKVGAATETELKDKKLRYEDALNATKAAMEQGVVAGGGATLAHLASNTDWLPEFADDDEAHGGTILVRAIVAPLKQIVDNTGQEGDVILAKVRDMEYGMGYNAATDKFEDLMAAGVLDPAKVTTWAVDNAASVASLVMTCECLVVEIPEKQVPGAGDAVVPRHLFAGVCLVGCPSGFFLDLPPSAMLASLSLLRRAAPSLRRAASSSPTAYTYTRHGHPSAVITPSTAPAAAAPSGDQVAVSFLVAGVDAGDVAAVMGVDGGVGKAPFPRVAGHGGVALVTKVGSSVKGLKEGDYVVPAKAGLGTWRHAAVLSSSDVLAVPKSVPLAVAATLTSGASTALRLLSDFSSLASGDVVVQSGGESAVGEAVVQLAAKRGVKTVTFVKENAEYTMTVERLKAAGGDVVVSEAYASSSGIREVIADVGAPKLALNGTGGKVATEMARMLGPSGTLVTYGSATPGLTVPVSALTGKDLVLRGFSMQRWLETASRAEAEGMVAELAEAGLGSSAVSKVKFGNLLEVLGEVRSGGGGFVAVMPEGEQLLMK</sequence>
<name>A0ACC3BMU9_PYRYE</name>
<accession>A0ACC3BMU9</accession>
<dbReference type="EMBL" id="CM020618">
    <property type="protein sequence ID" value="KAK1859309.1"/>
    <property type="molecule type" value="Genomic_DNA"/>
</dbReference>
<proteinExistence type="predicted"/>
<comment type="caution">
    <text evidence="1">The sequence shown here is derived from an EMBL/GenBank/DDBJ whole genome shotgun (WGS) entry which is preliminary data.</text>
</comment>
<keyword evidence="2" id="KW-1185">Reference proteome</keyword>
<reference evidence="1" key="1">
    <citation type="submission" date="2019-11" db="EMBL/GenBank/DDBJ databases">
        <title>Nori genome reveals adaptations in red seaweeds to the harsh intertidal environment.</title>
        <authorList>
            <person name="Wang D."/>
            <person name="Mao Y."/>
        </authorList>
    </citation>
    <scope>NUCLEOTIDE SEQUENCE</scope>
    <source>
        <tissue evidence="1">Gametophyte</tissue>
    </source>
</reference>
<gene>
    <name evidence="1" type="ORF">I4F81_001906</name>
</gene>
<protein>
    <submittedName>
        <fullName evidence="1">Uncharacterized protein</fullName>
    </submittedName>
</protein>